<evidence type="ECO:0000313" key="2">
    <source>
        <dbReference type="Proteomes" id="UP000305887"/>
    </source>
</evidence>
<dbReference type="OrthoDB" id="9816265at2"/>
<organism evidence="1 2">
    <name type="scientific">Rubellimicrobium rubrum</name>
    <dbReference type="NCBI Taxonomy" id="2585369"/>
    <lineage>
        <taxon>Bacteria</taxon>
        <taxon>Pseudomonadati</taxon>
        <taxon>Pseudomonadota</taxon>
        <taxon>Alphaproteobacteria</taxon>
        <taxon>Rhodobacterales</taxon>
        <taxon>Roseobacteraceae</taxon>
        <taxon>Rubellimicrobium</taxon>
    </lineage>
</organism>
<dbReference type="RefSeq" id="WP_139075424.1">
    <property type="nucleotide sequence ID" value="NZ_VDFU01000003.1"/>
</dbReference>
<dbReference type="EMBL" id="VDFU01000003">
    <property type="protein sequence ID" value="TNC52003.1"/>
    <property type="molecule type" value="Genomic_DNA"/>
</dbReference>
<accession>A0A5C4N0E7</accession>
<proteinExistence type="predicted"/>
<reference evidence="1 2" key="1">
    <citation type="submission" date="2019-06" db="EMBL/GenBank/DDBJ databases">
        <title>YIM 131921 draft genome.</title>
        <authorList>
            <person name="Jiang L."/>
        </authorList>
    </citation>
    <scope>NUCLEOTIDE SEQUENCE [LARGE SCALE GENOMIC DNA]</scope>
    <source>
        <strain evidence="1 2">YIM 131921</strain>
    </source>
</reference>
<protein>
    <recommendedName>
        <fullName evidence="3">Methyl-accepting chemotaxis protein</fullName>
    </recommendedName>
</protein>
<comment type="caution">
    <text evidence="1">The sequence shown here is derived from an EMBL/GenBank/DDBJ whole genome shotgun (WGS) entry which is preliminary data.</text>
</comment>
<name>A0A5C4N0E7_9RHOB</name>
<sequence>MLDRSSDIDPARQEASEVTALDWSPLTRVAVVRSRTEAVFGASLDAMLGAVDDLSLTESSLAALADALSPATMVRLKSLQPRFQDLSRQVEAKADRCRVAAGALGGLMRDARSRLEELRRLARTATLVSLNALVVSRTLNSDGGTIDGLARDMRAVLGEVGGLVADLAVRISAGQSELNGVAEQTAKLQTLAHKDVLPAIRTLSELIQAKSRDDRIARSAGLVSKRFRALQDRVSQVILHLQVGDGFRQRLEHIEAILAMAQDPDNASIRTMLHRLGAAQLRGALIDLRSSLQVAGRHIRAMSRMGAEIPRAGAISAIRGGQDGLGVLLSAASGMETVIERLSDRSGRLTVTSRGLAATLAGAGQNADQAAEFERRMTVLGLNAILLASRLGSEGRAMEEVAQQQRDIARSIIEVMGLLRKELEAVVVTSGALDAPEDETLTGTLHAAAEAALEISILSGRVRGHLAAMDSVRGSDEIAVVVERAGRELDHFMDMAKGLDEVARVLDQGHVAAEAPPGHSETFARVRTLYSMQSERDIHDRMFPRDAAAEIAAEPEEEDDFLFA</sequence>
<dbReference type="Proteomes" id="UP000305887">
    <property type="component" value="Unassembled WGS sequence"/>
</dbReference>
<evidence type="ECO:0008006" key="3">
    <source>
        <dbReference type="Google" id="ProtNLM"/>
    </source>
</evidence>
<dbReference type="AlphaFoldDB" id="A0A5C4N0E7"/>
<gene>
    <name evidence="1" type="ORF">FHG66_04155</name>
</gene>
<evidence type="ECO:0000313" key="1">
    <source>
        <dbReference type="EMBL" id="TNC52003.1"/>
    </source>
</evidence>
<keyword evidence="2" id="KW-1185">Reference proteome</keyword>